<dbReference type="PANTHER" id="PTHR45947">
    <property type="entry name" value="SULFOQUINOVOSYL TRANSFERASE SQD2"/>
    <property type="match status" value="1"/>
</dbReference>
<accession>A0A075TK62</accession>
<dbReference type="Pfam" id="PF00534">
    <property type="entry name" value="Glycos_transf_1"/>
    <property type="match status" value="1"/>
</dbReference>
<dbReference type="PANTHER" id="PTHR45947:SF3">
    <property type="entry name" value="SULFOQUINOVOSYL TRANSFERASE SQD2"/>
    <property type="match status" value="1"/>
</dbReference>
<keyword evidence="3" id="KW-0808">Transferase</keyword>
<dbReference type="EMBL" id="KJ739595">
    <property type="protein sequence ID" value="AIG56892.1"/>
    <property type="molecule type" value="Genomic_DNA"/>
</dbReference>
<dbReference type="InterPro" id="IPR050194">
    <property type="entry name" value="Glycosyltransferase_grp1"/>
</dbReference>
<evidence type="ECO:0000313" key="3">
    <source>
        <dbReference type="EMBL" id="AIG56892.1"/>
    </source>
</evidence>
<reference evidence="3" key="1">
    <citation type="submission" date="2014-12" db="EMBL/GenBank/DDBJ databases">
        <authorList>
            <person name="Yan X."/>
            <person name="Fratamico P.M."/>
            <person name="Tebbs R.S."/>
            <person name="O'Connell C.D."/>
            <person name="Baranzoni G.M."/>
            <person name="Swimley M."/>
            <person name="Debroy C."/>
            <person name="Liu Y."/>
        </authorList>
    </citation>
    <scope>NUCLEOTIDE SEQUENCE</scope>
    <source>
        <strain evidence="3">Bi 316-42</strain>
    </source>
</reference>
<dbReference type="InterPro" id="IPR001296">
    <property type="entry name" value="Glyco_trans_1"/>
</dbReference>
<dbReference type="SUPFAM" id="SSF53756">
    <property type="entry name" value="UDP-Glycosyltransferase/glycogen phosphorylase"/>
    <property type="match status" value="1"/>
</dbReference>
<dbReference type="AlphaFoldDB" id="A0A075TK62"/>
<protein>
    <submittedName>
        <fullName evidence="3">Glycosyl transferase family 1</fullName>
    </submittedName>
</protein>
<dbReference type="InterPro" id="IPR028098">
    <property type="entry name" value="Glyco_trans_4-like_N"/>
</dbReference>
<evidence type="ECO:0000259" key="1">
    <source>
        <dbReference type="Pfam" id="PF00534"/>
    </source>
</evidence>
<evidence type="ECO:0000259" key="2">
    <source>
        <dbReference type="Pfam" id="PF13439"/>
    </source>
</evidence>
<dbReference type="GO" id="GO:0016757">
    <property type="term" value="F:glycosyltransferase activity"/>
    <property type="evidence" value="ECO:0007669"/>
    <property type="project" value="InterPro"/>
</dbReference>
<name>A0A075TK62_ECOLX</name>
<dbReference type="RefSeq" id="WP_021518763.1">
    <property type="nucleotide sequence ID" value="NZ_CAMPRX010000033.1"/>
</dbReference>
<feature type="domain" description="Glycosyl transferase family 1" evidence="1">
    <location>
        <begin position="221"/>
        <end position="366"/>
    </location>
</feature>
<dbReference type="Gene3D" id="3.40.50.2000">
    <property type="entry name" value="Glycogen Phosphorylase B"/>
    <property type="match status" value="2"/>
</dbReference>
<feature type="domain" description="Glycosyltransferase subfamily 4-like N-terminal" evidence="2">
    <location>
        <begin position="20"/>
        <end position="212"/>
    </location>
</feature>
<organism evidence="3">
    <name type="scientific">Escherichia coli</name>
    <dbReference type="NCBI Taxonomy" id="562"/>
    <lineage>
        <taxon>Bacteria</taxon>
        <taxon>Pseudomonadati</taxon>
        <taxon>Pseudomonadota</taxon>
        <taxon>Gammaproteobacteria</taxon>
        <taxon>Enterobacterales</taxon>
        <taxon>Enterobacteriaceae</taxon>
        <taxon>Escherichia</taxon>
    </lineage>
</organism>
<proteinExistence type="predicted"/>
<dbReference type="Pfam" id="PF13439">
    <property type="entry name" value="Glyco_transf_4"/>
    <property type="match status" value="1"/>
</dbReference>
<dbReference type="PATRIC" id="fig|562.10497.peg.572"/>
<sequence>MIDERKIAIYNLNTYPEMSGGSERSCLELAKELIRLGEDVRVISLNPFLSGVNFLQYEGVRIEKLPLLNVYWPTSKKKKSFLRKAIWNLIDIANIPMSIYLAMYLKKNEINILHTNNIKGVSPAIFPIMRLFGIKTVHTTRDYYLLDNGAWYRDIQSQHNTIILRAKRTLKKLLSSSADFIVYNSKYMKEYHESCLFFKNKRNQVIYNGFDPLVYKYNAEDKNNVKYTFGFIGRVTEEKGLDLLVNSFLEFDNDEFSLIIAGSTLEEYLLLYPEKEKEIRSRTDIIFLGIVDNKLFYHKVDCVVVPSRYNEPFGRVAMEAIFMGKSVIVSDRGGLPEQIINGVHGVVCKDDNYNTAMQKIYLTRNDKSYNLNLDLNKFTINYCAQAYLDVYKEVSNGQK</sequence>